<evidence type="ECO:0000256" key="5">
    <source>
        <dbReference type="ARBA" id="ARBA00023136"/>
    </source>
</evidence>
<dbReference type="EMBL" id="CP000383">
    <property type="protein sequence ID" value="ABG59392.1"/>
    <property type="molecule type" value="Genomic_DNA"/>
</dbReference>
<keyword evidence="4 6" id="KW-1133">Transmembrane helix</keyword>
<feature type="transmembrane region" description="Helical" evidence="6">
    <location>
        <begin position="21"/>
        <end position="39"/>
    </location>
</feature>
<evidence type="ECO:0000313" key="9">
    <source>
        <dbReference type="Proteomes" id="UP000001822"/>
    </source>
</evidence>
<dbReference type="NCBIfam" id="TIGR03954">
    <property type="entry name" value="integ_memb_HG"/>
    <property type="match status" value="1"/>
</dbReference>
<evidence type="ECO:0000256" key="4">
    <source>
        <dbReference type="ARBA" id="ARBA00022989"/>
    </source>
</evidence>
<keyword evidence="9" id="KW-1185">Reference proteome</keyword>
<proteinExistence type="predicted"/>
<reference evidence="8 9" key="1">
    <citation type="journal article" date="2007" name="Appl. Environ. Microbiol.">
        <title>Genome sequence of the cellulolytic gliding bacterium Cytophaga hutchinsonii.</title>
        <authorList>
            <person name="Xie G."/>
            <person name="Bruce D.C."/>
            <person name="Challacombe J.F."/>
            <person name="Chertkov O."/>
            <person name="Detter J.C."/>
            <person name="Gilna P."/>
            <person name="Han C.S."/>
            <person name="Lucas S."/>
            <person name="Misra M."/>
            <person name="Myers G.L."/>
            <person name="Richardson P."/>
            <person name="Tapia R."/>
            <person name="Thayer N."/>
            <person name="Thompson L.S."/>
            <person name="Brettin T.S."/>
            <person name="Henrissat B."/>
            <person name="Wilson D.B."/>
            <person name="McBride M.J."/>
        </authorList>
    </citation>
    <scope>NUCLEOTIDE SEQUENCE [LARGE SCALE GENOMIC DNA]</scope>
    <source>
        <strain evidence="9">ATCC 33406 / DSM 1761 / CIP 103989 / NBRC 15051 / NCIMB 9469 / D465</strain>
    </source>
</reference>
<dbReference type="Pfam" id="PF12823">
    <property type="entry name" value="DUF3817"/>
    <property type="match status" value="1"/>
</dbReference>
<dbReference type="PANTHER" id="PTHR40077:SF1">
    <property type="entry name" value="MEMBRANE PROTEIN"/>
    <property type="match status" value="1"/>
</dbReference>
<dbReference type="PANTHER" id="PTHR40077">
    <property type="entry name" value="MEMBRANE PROTEIN-RELATED"/>
    <property type="match status" value="1"/>
</dbReference>
<dbReference type="KEGG" id="chu:CHU_2129"/>
<dbReference type="GO" id="GO:0005886">
    <property type="term" value="C:plasma membrane"/>
    <property type="evidence" value="ECO:0007669"/>
    <property type="project" value="UniProtKB-SubCell"/>
</dbReference>
<feature type="transmembrane region" description="Helical" evidence="6">
    <location>
        <begin position="51"/>
        <end position="76"/>
    </location>
</feature>
<keyword evidence="2" id="KW-1003">Cell membrane</keyword>
<evidence type="ECO:0000256" key="1">
    <source>
        <dbReference type="ARBA" id="ARBA00004651"/>
    </source>
</evidence>
<keyword evidence="3 6" id="KW-0812">Transmembrane</keyword>
<evidence type="ECO:0000256" key="2">
    <source>
        <dbReference type="ARBA" id="ARBA00022475"/>
    </source>
</evidence>
<name>A0A6N4SSR3_CYTH3</name>
<dbReference type="InterPro" id="IPR023845">
    <property type="entry name" value="DUF3817_TM"/>
</dbReference>
<evidence type="ECO:0000256" key="3">
    <source>
        <dbReference type="ARBA" id="ARBA00022692"/>
    </source>
</evidence>
<feature type="transmembrane region" description="Helical" evidence="6">
    <location>
        <begin position="83"/>
        <end position="101"/>
    </location>
</feature>
<feature type="domain" description="DUF3817" evidence="7">
    <location>
        <begin position="18"/>
        <end position="105"/>
    </location>
</feature>
<organism evidence="8 9">
    <name type="scientific">Cytophaga hutchinsonii (strain ATCC 33406 / DSM 1761 / CIP 103989 / NBRC 15051 / NCIMB 9469 / D465)</name>
    <dbReference type="NCBI Taxonomy" id="269798"/>
    <lineage>
        <taxon>Bacteria</taxon>
        <taxon>Pseudomonadati</taxon>
        <taxon>Bacteroidota</taxon>
        <taxon>Cytophagia</taxon>
        <taxon>Cytophagales</taxon>
        <taxon>Cytophagaceae</taxon>
        <taxon>Cytophaga</taxon>
    </lineage>
</organism>
<evidence type="ECO:0000256" key="6">
    <source>
        <dbReference type="SAM" id="Phobius"/>
    </source>
</evidence>
<accession>A0A6N4SSR3</accession>
<keyword evidence="5 6" id="KW-0472">Membrane</keyword>
<dbReference type="Proteomes" id="UP000001822">
    <property type="component" value="Chromosome"/>
</dbReference>
<evidence type="ECO:0000313" key="8">
    <source>
        <dbReference type="EMBL" id="ABG59392.1"/>
    </source>
</evidence>
<protein>
    <recommendedName>
        <fullName evidence="7">DUF3817 domain-containing protein</fullName>
    </recommendedName>
</protein>
<sequence>MNIMQDQNTVSKKKLSQTIRYIAVAEGVSYLILLTLSILKRTTELDVHLGIRYLGMAHGVLFVLFMTAIGLGVYFLKWSMMRAAWAFVASFLPFGTFYLDYQLKKEEDVMV</sequence>
<evidence type="ECO:0000259" key="7">
    <source>
        <dbReference type="Pfam" id="PF12823"/>
    </source>
</evidence>
<comment type="subcellular location">
    <subcellularLocation>
        <location evidence="1">Cell membrane</location>
        <topology evidence="1">Multi-pass membrane protein</topology>
    </subcellularLocation>
</comment>
<dbReference type="AlphaFoldDB" id="A0A6N4SSR3"/>
<gene>
    <name evidence="8" type="ordered locus">CHU_2129</name>
</gene>